<dbReference type="InterPro" id="IPR038770">
    <property type="entry name" value="Na+/solute_symporter_sf"/>
</dbReference>
<feature type="transmembrane region" description="Helical" evidence="10">
    <location>
        <begin position="278"/>
        <end position="303"/>
    </location>
</feature>
<feature type="transmembrane region" description="Helical" evidence="10">
    <location>
        <begin position="207"/>
        <end position="226"/>
    </location>
</feature>
<organism evidence="14 15">
    <name type="scientific">Acer yangbiense</name>
    <dbReference type="NCBI Taxonomy" id="1000413"/>
    <lineage>
        <taxon>Eukaryota</taxon>
        <taxon>Viridiplantae</taxon>
        <taxon>Streptophyta</taxon>
        <taxon>Embryophyta</taxon>
        <taxon>Tracheophyta</taxon>
        <taxon>Spermatophyta</taxon>
        <taxon>Magnoliopsida</taxon>
        <taxon>eudicotyledons</taxon>
        <taxon>Gunneridae</taxon>
        <taxon>Pentapetalae</taxon>
        <taxon>rosids</taxon>
        <taxon>malvids</taxon>
        <taxon>Sapindales</taxon>
        <taxon>Sapindaceae</taxon>
        <taxon>Hippocastanoideae</taxon>
        <taxon>Acereae</taxon>
        <taxon>Acer</taxon>
    </lineage>
</organism>
<dbReference type="EMBL" id="VAHF01000012">
    <property type="protein sequence ID" value="TXG50033.1"/>
    <property type="molecule type" value="Genomic_DNA"/>
</dbReference>
<dbReference type="GO" id="GO:0015297">
    <property type="term" value="F:antiporter activity"/>
    <property type="evidence" value="ECO:0007669"/>
    <property type="project" value="InterPro"/>
</dbReference>
<evidence type="ECO:0000313" key="15">
    <source>
        <dbReference type="Proteomes" id="UP000323000"/>
    </source>
</evidence>
<feature type="transmembrane region" description="Helical" evidence="10">
    <location>
        <begin position="108"/>
        <end position="129"/>
    </location>
</feature>
<dbReference type="Proteomes" id="UP000323000">
    <property type="component" value="Chromosome 12"/>
</dbReference>
<feature type="transmembrane region" description="Helical" evidence="10">
    <location>
        <begin position="419"/>
        <end position="439"/>
    </location>
</feature>
<comment type="caution">
    <text evidence="14">The sequence shown here is derived from an EMBL/GenBank/DDBJ whole genome shotgun (WGS) entry which is preliminary data.</text>
</comment>
<feature type="transmembrane region" description="Helical" evidence="10">
    <location>
        <begin position="174"/>
        <end position="195"/>
    </location>
</feature>
<evidence type="ECO:0000259" key="11">
    <source>
        <dbReference type="Pfam" id="PF00999"/>
    </source>
</evidence>
<feature type="transmembrane region" description="Helical" evidence="10">
    <location>
        <begin position="359"/>
        <end position="381"/>
    </location>
</feature>
<dbReference type="AlphaFoldDB" id="A0A5C7GZH1"/>
<feature type="transmembrane region" description="Helical" evidence="10">
    <location>
        <begin position="141"/>
        <end position="162"/>
    </location>
</feature>
<evidence type="ECO:0000256" key="8">
    <source>
        <dbReference type="ARBA" id="ARBA00023136"/>
    </source>
</evidence>
<accession>A0A5C7GZH1</accession>
<keyword evidence="3" id="KW-0633">Potassium transport</keyword>
<evidence type="ECO:0000256" key="9">
    <source>
        <dbReference type="ARBA" id="ARBA00038341"/>
    </source>
</evidence>
<dbReference type="GO" id="GO:0016020">
    <property type="term" value="C:membrane"/>
    <property type="evidence" value="ECO:0007669"/>
    <property type="project" value="UniProtKB-SubCell"/>
</dbReference>
<feature type="transmembrane region" description="Helical" evidence="10">
    <location>
        <begin position="48"/>
        <end position="66"/>
    </location>
</feature>
<dbReference type="Pfam" id="PF00999">
    <property type="entry name" value="Na_H_Exchanger"/>
    <property type="match status" value="1"/>
</dbReference>
<dbReference type="Gene3D" id="1.20.1530.20">
    <property type="match status" value="1"/>
</dbReference>
<keyword evidence="8 10" id="KW-0472">Membrane</keyword>
<evidence type="ECO:0000256" key="4">
    <source>
        <dbReference type="ARBA" id="ARBA00022692"/>
    </source>
</evidence>
<evidence type="ECO:0000256" key="7">
    <source>
        <dbReference type="ARBA" id="ARBA00023065"/>
    </source>
</evidence>
<dbReference type="Pfam" id="PF23259">
    <property type="entry name" value="CHX17_C"/>
    <property type="match status" value="1"/>
</dbReference>
<keyword evidence="4 10" id="KW-0812">Transmembrane</keyword>
<dbReference type="GO" id="GO:0012505">
    <property type="term" value="C:endomembrane system"/>
    <property type="evidence" value="ECO:0007669"/>
    <property type="project" value="TreeGrafter"/>
</dbReference>
<feature type="domain" description="Cation/H(+) antiporter C-terminal" evidence="13">
    <location>
        <begin position="641"/>
        <end position="784"/>
    </location>
</feature>
<comment type="subcellular location">
    <subcellularLocation>
        <location evidence="1">Membrane</location>
        <topology evidence="1">Multi-pass membrane protein</topology>
    </subcellularLocation>
</comment>
<dbReference type="InterPro" id="IPR057290">
    <property type="entry name" value="CHX17_C"/>
</dbReference>
<dbReference type="PANTHER" id="PTHR32468:SF22">
    <property type="entry name" value="CATION_H(+) ANTIPORTER 3-LIKE"/>
    <property type="match status" value="1"/>
</dbReference>
<keyword evidence="2" id="KW-0813">Transport</keyword>
<evidence type="ECO:0000256" key="6">
    <source>
        <dbReference type="ARBA" id="ARBA00022989"/>
    </source>
</evidence>
<evidence type="ECO:0000256" key="2">
    <source>
        <dbReference type="ARBA" id="ARBA00022448"/>
    </source>
</evidence>
<dbReference type="InterPro" id="IPR006153">
    <property type="entry name" value="Cation/H_exchanger_TM"/>
</dbReference>
<dbReference type="InterPro" id="IPR050794">
    <property type="entry name" value="CPA2_transporter"/>
</dbReference>
<evidence type="ECO:0000256" key="3">
    <source>
        <dbReference type="ARBA" id="ARBA00022538"/>
    </source>
</evidence>
<evidence type="ECO:0000256" key="1">
    <source>
        <dbReference type="ARBA" id="ARBA00004141"/>
    </source>
</evidence>
<keyword evidence="7" id="KW-0406">Ion transport</keyword>
<dbReference type="Pfam" id="PF23256">
    <property type="entry name" value="CHX17_2nd"/>
    <property type="match status" value="1"/>
</dbReference>
<dbReference type="OrthoDB" id="1938353at2759"/>
<evidence type="ECO:0000256" key="5">
    <source>
        <dbReference type="ARBA" id="ARBA00022958"/>
    </source>
</evidence>
<feature type="transmembrane region" description="Helical" evidence="10">
    <location>
        <begin position="78"/>
        <end position="96"/>
    </location>
</feature>
<keyword evidence="15" id="KW-1185">Reference proteome</keyword>
<proteinExistence type="inferred from homology"/>
<feature type="transmembrane region" description="Helical" evidence="10">
    <location>
        <begin position="246"/>
        <end position="266"/>
    </location>
</feature>
<keyword evidence="5" id="KW-0630">Potassium</keyword>
<feature type="domain" description="Cation/H(+) antiporter central" evidence="12">
    <location>
        <begin position="501"/>
        <end position="625"/>
    </location>
</feature>
<dbReference type="InterPro" id="IPR057291">
    <property type="entry name" value="CHX17_2nd"/>
</dbReference>
<evidence type="ECO:0000259" key="12">
    <source>
        <dbReference type="Pfam" id="PF23256"/>
    </source>
</evidence>
<dbReference type="GO" id="GO:0006813">
    <property type="term" value="P:potassium ion transport"/>
    <property type="evidence" value="ECO:0007669"/>
    <property type="project" value="UniProtKB-KW"/>
</dbReference>
<evidence type="ECO:0000259" key="13">
    <source>
        <dbReference type="Pfam" id="PF23259"/>
    </source>
</evidence>
<dbReference type="PANTHER" id="PTHR32468">
    <property type="entry name" value="CATION/H + ANTIPORTER"/>
    <property type="match status" value="1"/>
</dbReference>
<protein>
    <submittedName>
        <fullName evidence="14">Uncharacterized protein</fullName>
    </submittedName>
</protein>
<evidence type="ECO:0000313" key="14">
    <source>
        <dbReference type="EMBL" id="TXG50033.1"/>
    </source>
</evidence>
<dbReference type="GO" id="GO:0006885">
    <property type="term" value="P:regulation of pH"/>
    <property type="evidence" value="ECO:0007669"/>
    <property type="project" value="TreeGrafter"/>
</dbReference>
<reference evidence="15" key="1">
    <citation type="journal article" date="2019" name="Gigascience">
        <title>De novo genome assembly of the endangered Acer yangbiense, a plant species with extremely small populations endemic to Yunnan Province, China.</title>
        <authorList>
            <person name="Yang J."/>
            <person name="Wariss H.M."/>
            <person name="Tao L."/>
            <person name="Zhang R."/>
            <person name="Yun Q."/>
            <person name="Hollingsworth P."/>
            <person name="Dao Z."/>
            <person name="Luo G."/>
            <person name="Guo H."/>
            <person name="Ma Y."/>
            <person name="Sun W."/>
        </authorList>
    </citation>
    <scope>NUCLEOTIDE SEQUENCE [LARGE SCALE GENOMIC DNA]</scope>
    <source>
        <strain evidence="15">cv. Malutang</strain>
    </source>
</reference>
<dbReference type="GO" id="GO:1902600">
    <property type="term" value="P:proton transmembrane transport"/>
    <property type="evidence" value="ECO:0007669"/>
    <property type="project" value="InterPro"/>
</dbReference>
<keyword evidence="6 10" id="KW-1133">Transmembrane helix</keyword>
<feature type="transmembrane region" description="Helical" evidence="10">
    <location>
        <begin position="388"/>
        <end position="407"/>
    </location>
</feature>
<feature type="domain" description="Cation/H+ exchanger transmembrane" evidence="11">
    <location>
        <begin position="57"/>
        <end position="438"/>
    </location>
</feature>
<name>A0A5C7GZH1_9ROSI</name>
<comment type="similarity">
    <text evidence="9">Belongs to the monovalent cation:proton antiporter 2 (CPA2) transporter (TC 2.A.37) family. CHX (TC 2.A.37.4) subfamily.</text>
</comment>
<gene>
    <name evidence="14" type="ORF">EZV62_025908</name>
</gene>
<sequence>MNMETSFLAHDLNYKFDGSCWKIIPVYSDGIWNLEDGENIFRHTLLRLYLQLALIFILTSIIHFVLKRIHLPRIVSEILVGIILGPSLIGHFLPNVSEILFPPQSEKIMSSLTSFGYIFFIFLIGVKMDVKLITKATKREWYISGFLMINMMLVTICAVQIKKAMDPVENSREWISFFAGTLMLTSFPVVACFLIDLKIINSELGHIALSTALVADLMSVFVVNFYDYARIMVDASFRAGIKSMVLSLALLVFISTALKQLMVWIIRRTPEGKPVKNGYIVSIVFLVMAVAIIGENVGLQFLYGPFIFGLTVPTGPPLASSLVEKLDTIVSGLFLPLMATYCGYKSNLWELNQKLPHSLAFIMSFGLIMKAVAVFVPAIWFKVGYRDAVALMLILSAKGIVELGTFATNSQNKQTFDSGQFTVAVLVILTMATIVPLLVRKLHDPSKIYPGYQQRNILHSPNNDGLRVLVCTHRQEEALAAVRLLNISNPTRESPLFVFGLYLKALVGRPSTTQLINHQLDQKASKFDQNRHWKQPIINVFKYFKSENRKNVNLQVLSAISPPKLMHEDICWVAFDKAVSLIILPFHRKWSVKGELVSDSEALRNLNTKILNNAPSSVGILLDRSKIRGTSSIFLSPSIYDVAVLYMGGEDDMEALAYARRMAGSSKVHLTVIEFVVPDNFRDTSRWKNMLEYKFLNGVKAEDDMSGKENILYREVIVRNGADTAAEIQSMGDKYDLVMVGCRHRDDSPFTSGLSCELPELGPIADLFASSDITSPVSVLVIQQQLFQDSFSEKSIRL</sequence>
<evidence type="ECO:0000256" key="10">
    <source>
        <dbReference type="SAM" id="Phobius"/>
    </source>
</evidence>